<sequence>MSARELPLQPWNFSLFLLGTRCEFSLSFLERVCFNSFDCWYVCVSMQPQRLRASSGDEEPPGDSQPKLSFPRNLHEHLSRNGSFRPGPTSPRTASPSSPTEQRVLSPGCFSSSVSQRLRNSPSGSEAACTCDAALELEEMRSLTERVTALNSVLLTNISSLYKTAREEIKRKDQMLAEKDKQITDLTLELDTLRRRLSEYTRSSYRSQSHRGRGDSQI</sequence>
<dbReference type="RefSeq" id="XP_067926834.1">
    <property type="nucleotide sequence ID" value="XM_068061191.1"/>
</dbReference>
<dbReference type="OrthoDB" id="1938039at2759"/>
<evidence type="ECO:0000256" key="2">
    <source>
        <dbReference type="SAM" id="MobiDB-lite"/>
    </source>
</evidence>
<keyword evidence="1" id="KW-0175">Coiled coil</keyword>
<dbReference type="Proteomes" id="UP000221165">
    <property type="component" value="Unassembled WGS sequence"/>
</dbReference>
<organism evidence="3 4">
    <name type="scientific">Cystoisospora suis</name>
    <dbReference type="NCBI Taxonomy" id="483139"/>
    <lineage>
        <taxon>Eukaryota</taxon>
        <taxon>Sar</taxon>
        <taxon>Alveolata</taxon>
        <taxon>Apicomplexa</taxon>
        <taxon>Conoidasida</taxon>
        <taxon>Coccidia</taxon>
        <taxon>Eucoccidiorida</taxon>
        <taxon>Eimeriorina</taxon>
        <taxon>Sarcocystidae</taxon>
        <taxon>Cystoisospora</taxon>
    </lineage>
</organism>
<dbReference type="GeneID" id="94424402"/>
<dbReference type="VEuPathDB" id="ToxoDB:CSUI_000985"/>
<feature type="region of interest" description="Disordered" evidence="2">
    <location>
        <begin position="52"/>
        <end position="107"/>
    </location>
</feature>
<evidence type="ECO:0000256" key="1">
    <source>
        <dbReference type="SAM" id="Coils"/>
    </source>
</evidence>
<feature type="non-terminal residue" evidence="3">
    <location>
        <position position="218"/>
    </location>
</feature>
<reference evidence="3 4" key="1">
    <citation type="journal article" date="2017" name="Int. J. Parasitol.">
        <title>The genome of the protozoan parasite Cystoisospora suis and a reverse vaccinology approach to identify vaccine candidates.</title>
        <authorList>
            <person name="Palmieri N."/>
            <person name="Shrestha A."/>
            <person name="Ruttkowski B."/>
            <person name="Beck T."/>
            <person name="Vogl C."/>
            <person name="Tomley F."/>
            <person name="Blake D.P."/>
            <person name="Joachim A."/>
        </authorList>
    </citation>
    <scope>NUCLEOTIDE SEQUENCE [LARGE SCALE GENOMIC DNA]</scope>
    <source>
        <strain evidence="3 4">Wien I</strain>
    </source>
</reference>
<keyword evidence="4" id="KW-1185">Reference proteome</keyword>
<name>A0A2C6LE54_9APIC</name>
<protein>
    <submittedName>
        <fullName evidence="3">Uncharacterized protein</fullName>
    </submittedName>
</protein>
<feature type="compositionally biased region" description="Low complexity" evidence="2">
    <location>
        <begin position="90"/>
        <end position="100"/>
    </location>
</feature>
<dbReference type="EMBL" id="MIGC01000390">
    <property type="protein sequence ID" value="PHJ25162.1"/>
    <property type="molecule type" value="Genomic_DNA"/>
</dbReference>
<dbReference type="AlphaFoldDB" id="A0A2C6LE54"/>
<proteinExistence type="predicted"/>
<feature type="coiled-coil region" evidence="1">
    <location>
        <begin position="162"/>
        <end position="203"/>
    </location>
</feature>
<evidence type="ECO:0000313" key="3">
    <source>
        <dbReference type="EMBL" id="PHJ25162.1"/>
    </source>
</evidence>
<evidence type="ECO:0000313" key="4">
    <source>
        <dbReference type="Proteomes" id="UP000221165"/>
    </source>
</evidence>
<accession>A0A2C6LE54</accession>
<comment type="caution">
    <text evidence="3">The sequence shown here is derived from an EMBL/GenBank/DDBJ whole genome shotgun (WGS) entry which is preliminary data.</text>
</comment>
<gene>
    <name evidence="3" type="ORF">CSUI_000985</name>
</gene>